<dbReference type="InterPro" id="IPR020449">
    <property type="entry name" value="Tscrpt_reg_AraC-type_HTH"/>
</dbReference>
<reference evidence="5" key="1">
    <citation type="submission" date="2023-08" db="EMBL/GenBank/DDBJ databases">
        <title>Functional and genomic diversity of the sorghum phyllosphere microbiome.</title>
        <authorList>
            <person name="Shade A."/>
        </authorList>
    </citation>
    <scope>NUCLEOTIDE SEQUENCE</scope>
    <source>
        <strain evidence="5">SORGH_AS_0201</strain>
    </source>
</reference>
<keyword evidence="3" id="KW-0804">Transcription</keyword>
<comment type="caution">
    <text evidence="5">The sequence shown here is derived from an EMBL/GenBank/DDBJ whole genome shotgun (WGS) entry which is preliminary data.</text>
</comment>
<dbReference type="InterPro" id="IPR018060">
    <property type="entry name" value="HTH_AraC"/>
</dbReference>
<dbReference type="SUPFAM" id="SSF46689">
    <property type="entry name" value="Homeodomain-like"/>
    <property type="match status" value="2"/>
</dbReference>
<accession>A0AAJ2BUR8</accession>
<dbReference type="EMBL" id="JAVJAF010000001">
    <property type="protein sequence ID" value="MDR6236904.1"/>
    <property type="molecule type" value="Genomic_DNA"/>
</dbReference>
<organism evidence="5 6">
    <name type="scientific">Pseudomonas oryzihabitans</name>
    <dbReference type="NCBI Taxonomy" id="47885"/>
    <lineage>
        <taxon>Bacteria</taxon>
        <taxon>Pseudomonadati</taxon>
        <taxon>Pseudomonadota</taxon>
        <taxon>Gammaproteobacteria</taxon>
        <taxon>Pseudomonadales</taxon>
        <taxon>Pseudomonadaceae</taxon>
        <taxon>Pseudomonas</taxon>
    </lineage>
</organism>
<dbReference type="InterPro" id="IPR009057">
    <property type="entry name" value="Homeodomain-like_sf"/>
</dbReference>
<keyword evidence="1" id="KW-0805">Transcription regulation</keyword>
<evidence type="ECO:0000256" key="3">
    <source>
        <dbReference type="ARBA" id="ARBA00023163"/>
    </source>
</evidence>
<dbReference type="PROSITE" id="PS01124">
    <property type="entry name" value="HTH_ARAC_FAMILY_2"/>
    <property type="match status" value="1"/>
</dbReference>
<gene>
    <name evidence="5" type="ORF">QE440_004645</name>
</gene>
<feature type="domain" description="HTH araC/xylS-type" evidence="4">
    <location>
        <begin position="201"/>
        <end position="298"/>
    </location>
</feature>
<dbReference type="PRINTS" id="PR00032">
    <property type="entry name" value="HTHARAC"/>
</dbReference>
<evidence type="ECO:0000313" key="5">
    <source>
        <dbReference type="EMBL" id="MDR6236904.1"/>
    </source>
</evidence>
<name>A0AAJ2BUR8_9PSED</name>
<proteinExistence type="predicted"/>
<evidence type="ECO:0000259" key="4">
    <source>
        <dbReference type="PROSITE" id="PS01124"/>
    </source>
</evidence>
<evidence type="ECO:0000313" key="6">
    <source>
        <dbReference type="Proteomes" id="UP001268036"/>
    </source>
</evidence>
<sequence length="305" mass="33034">MTSSCASTEWLLDSLECDASLFHAGRYCGGWQASTQGSARASFHLLVDGQCWLHLDGQPPEALTSGDAVFLLHDLPFRLASSANSADACQLPRGQMGALAERPGEGAGLVCGFFDFTGSLSRLIIEALPAVLVLRADDAQAQGPQALFQLIRQEAADPQSSALVLERLSQLLFLYVLRDQLNRPAEQLGGLVALARHAQFGPLLERLIEAPEQPWSLVDMAAVTGLSRSAFSKRFLEVSGQSPGQVLLALRLRRACRELDADRSVEAVAERVGYRSVAAFVRAFSKEYGLPPGAYRRRKRPVVSA</sequence>
<evidence type="ECO:0000256" key="1">
    <source>
        <dbReference type="ARBA" id="ARBA00023015"/>
    </source>
</evidence>
<keyword evidence="2" id="KW-0238">DNA-binding</keyword>
<dbReference type="GO" id="GO:0003700">
    <property type="term" value="F:DNA-binding transcription factor activity"/>
    <property type="evidence" value="ECO:0007669"/>
    <property type="project" value="InterPro"/>
</dbReference>
<dbReference type="SMART" id="SM00342">
    <property type="entry name" value="HTH_ARAC"/>
    <property type="match status" value="1"/>
</dbReference>
<dbReference type="Pfam" id="PF12833">
    <property type="entry name" value="HTH_18"/>
    <property type="match status" value="1"/>
</dbReference>
<dbReference type="AlphaFoldDB" id="A0AAJ2BUR8"/>
<dbReference type="InterPro" id="IPR018062">
    <property type="entry name" value="HTH_AraC-typ_CS"/>
</dbReference>
<dbReference type="Proteomes" id="UP001268036">
    <property type="component" value="Unassembled WGS sequence"/>
</dbReference>
<dbReference type="Gene3D" id="1.10.10.60">
    <property type="entry name" value="Homeodomain-like"/>
    <property type="match status" value="2"/>
</dbReference>
<dbReference type="PANTHER" id="PTHR11019">
    <property type="entry name" value="HTH-TYPE TRANSCRIPTIONAL REGULATOR NIMR"/>
    <property type="match status" value="1"/>
</dbReference>
<dbReference type="PROSITE" id="PS00041">
    <property type="entry name" value="HTH_ARAC_FAMILY_1"/>
    <property type="match status" value="1"/>
</dbReference>
<protein>
    <submittedName>
        <fullName evidence="5">AraC family transcriptional activator of mtrCDE</fullName>
    </submittedName>
</protein>
<evidence type="ECO:0000256" key="2">
    <source>
        <dbReference type="ARBA" id="ARBA00023125"/>
    </source>
</evidence>
<dbReference type="GO" id="GO:0009893">
    <property type="term" value="P:positive regulation of metabolic process"/>
    <property type="evidence" value="ECO:0007669"/>
    <property type="project" value="UniProtKB-ARBA"/>
</dbReference>
<dbReference type="GO" id="GO:0043565">
    <property type="term" value="F:sequence-specific DNA binding"/>
    <property type="evidence" value="ECO:0007669"/>
    <property type="project" value="InterPro"/>
</dbReference>
<dbReference type="Pfam" id="PF12852">
    <property type="entry name" value="Cupin_6"/>
    <property type="match status" value="1"/>
</dbReference>
<dbReference type="PANTHER" id="PTHR11019:SF159">
    <property type="entry name" value="TRANSCRIPTIONAL REGULATOR-RELATED"/>
    <property type="match status" value="1"/>
</dbReference>
<dbReference type="RefSeq" id="WP_309761918.1">
    <property type="nucleotide sequence ID" value="NZ_JAVJAF010000001.1"/>
</dbReference>
<dbReference type="InterPro" id="IPR032783">
    <property type="entry name" value="AraC_lig"/>
</dbReference>